<evidence type="ECO:0000256" key="2">
    <source>
        <dbReference type="SAM" id="Phobius"/>
    </source>
</evidence>
<dbReference type="PANTHER" id="PTHR23270:SF10">
    <property type="entry name" value="PROTEIN RRP5 HOMOLOG"/>
    <property type="match status" value="1"/>
</dbReference>
<evidence type="ECO:0000313" key="5">
    <source>
        <dbReference type="Proteomes" id="UP001341840"/>
    </source>
</evidence>
<dbReference type="InterPro" id="IPR045209">
    <property type="entry name" value="Rrp5"/>
</dbReference>
<feature type="transmembrane region" description="Helical" evidence="2">
    <location>
        <begin position="275"/>
        <end position="294"/>
    </location>
</feature>
<evidence type="ECO:0000313" key="4">
    <source>
        <dbReference type="EMBL" id="MED6173008.1"/>
    </source>
</evidence>
<name>A0ABU6VK24_9FABA</name>
<feature type="region of interest" description="Disordered" evidence="1">
    <location>
        <begin position="40"/>
        <end position="71"/>
    </location>
</feature>
<organism evidence="4 5">
    <name type="scientific">Stylosanthes scabra</name>
    <dbReference type="NCBI Taxonomy" id="79078"/>
    <lineage>
        <taxon>Eukaryota</taxon>
        <taxon>Viridiplantae</taxon>
        <taxon>Streptophyta</taxon>
        <taxon>Embryophyta</taxon>
        <taxon>Tracheophyta</taxon>
        <taxon>Spermatophyta</taxon>
        <taxon>Magnoliopsida</taxon>
        <taxon>eudicotyledons</taxon>
        <taxon>Gunneridae</taxon>
        <taxon>Pentapetalae</taxon>
        <taxon>rosids</taxon>
        <taxon>fabids</taxon>
        <taxon>Fabales</taxon>
        <taxon>Fabaceae</taxon>
        <taxon>Papilionoideae</taxon>
        <taxon>50 kb inversion clade</taxon>
        <taxon>dalbergioids sensu lato</taxon>
        <taxon>Dalbergieae</taxon>
        <taxon>Pterocarpus clade</taxon>
        <taxon>Stylosanthes</taxon>
    </lineage>
</organism>
<comment type="caution">
    <text evidence="4">The sequence shown here is derived from an EMBL/GenBank/DDBJ whole genome shotgun (WGS) entry which is preliminary data.</text>
</comment>
<feature type="region of interest" description="Disordered" evidence="1">
    <location>
        <begin position="93"/>
        <end position="121"/>
    </location>
</feature>
<dbReference type="InterPro" id="IPR057301">
    <property type="entry name" value="Rrp5_OB_4th"/>
</dbReference>
<feature type="compositionally biased region" description="Polar residues" evidence="1">
    <location>
        <begin position="105"/>
        <end position="116"/>
    </location>
</feature>
<keyword evidence="2" id="KW-0472">Membrane</keyword>
<evidence type="ECO:0000256" key="1">
    <source>
        <dbReference type="SAM" id="MobiDB-lite"/>
    </source>
</evidence>
<gene>
    <name evidence="4" type="ORF">PIB30_055342</name>
</gene>
<dbReference type="Pfam" id="PF24685">
    <property type="entry name" value="OB_RRP5_4th"/>
    <property type="match status" value="1"/>
</dbReference>
<keyword evidence="5" id="KW-1185">Reference proteome</keyword>
<keyword evidence="2" id="KW-0812">Transmembrane</keyword>
<keyword evidence="2" id="KW-1133">Transmembrane helix</keyword>
<feature type="domain" description="Rrp5 OB-fold" evidence="3">
    <location>
        <begin position="180"/>
        <end position="257"/>
    </location>
</feature>
<sequence length="358" mass="39252">MAISPVIQWNLEAVSSGKLAIVCVVLSDSVDQVLKTGLAGSTGRTENRRPIRIGPASETRNDQTAEEPAWNRQPEVNAPFVVVEFTASKPPFFSSSPKRRGSPSLLRTSIGTQRRQPPSPFSSSPISFVAALWLLCFFFSSVHLALACTTSVASTSSAPHLAFACSLHVRRLLDQRYVLSHVNIGDKYDDSKVVRVDRGSGLLLEVPSIPESAPAFIVDIDGEIQKLEKKYKEGIHVRVPIQGLRLLEGLAIGSLKEPDYKYVESTLLRPPWLCVFYMFLAAALITLSICCCSLHRRCSIQQDGQLGIDAGACHLEAIEVGRCQARKPERCHCGVHKRGTSSSFGFSTNELTVSYRPK</sequence>
<dbReference type="Proteomes" id="UP001341840">
    <property type="component" value="Unassembled WGS sequence"/>
</dbReference>
<protein>
    <recommendedName>
        <fullName evidence="3">Rrp5 OB-fold domain-containing protein</fullName>
    </recommendedName>
</protein>
<evidence type="ECO:0000259" key="3">
    <source>
        <dbReference type="Pfam" id="PF24685"/>
    </source>
</evidence>
<dbReference type="EMBL" id="JASCZI010151465">
    <property type="protein sequence ID" value="MED6173008.1"/>
    <property type="molecule type" value="Genomic_DNA"/>
</dbReference>
<accession>A0ABU6VK24</accession>
<dbReference type="PANTHER" id="PTHR23270">
    <property type="entry name" value="PROGRAMMED CELL DEATH PROTEIN 11 PRE-RRNA PROCESSING PROTEIN RRP5"/>
    <property type="match status" value="1"/>
</dbReference>
<reference evidence="4 5" key="1">
    <citation type="journal article" date="2023" name="Plants (Basel)">
        <title>Bridging the Gap: Combining Genomics and Transcriptomics Approaches to Understand Stylosanthes scabra, an Orphan Legume from the Brazilian Caatinga.</title>
        <authorList>
            <person name="Ferreira-Neto J.R.C."/>
            <person name="da Silva M.D."/>
            <person name="Binneck E."/>
            <person name="de Melo N.F."/>
            <person name="da Silva R.H."/>
            <person name="de Melo A.L.T.M."/>
            <person name="Pandolfi V."/>
            <person name="Bustamante F.O."/>
            <person name="Brasileiro-Vidal A.C."/>
            <person name="Benko-Iseppon A.M."/>
        </authorList>
    </citation>
    <scope>NUCLEOTIDE SEQUENCE [LARGE SCALE GENOMIC DNA]</scope>
    <source>
        <tissue evidence="4">Leaves</tissue>
    </source>
</reference>
<proteinExistence type="predicted"/>